<dbReference type="Proteomes" id="UP000501003">
    <property type="component" value="Chromosome"/>
</dbReference>
<dbReference type="EMBL" id="CP054056">
    <property type="protein sequence ID" value="QKJ25348.1"/>
    <property type="molecule type" value="Genomic_DNA"/>
</dbReference>
<organism evidence="2 3">
    <name type="scientific">Aquiluna borgnonia</name>
    <dbReference type="NCBI Taxonomy" id="2499157"/>
    <lineage>
        <taxon>Bacteria</taxon>
        <taxon>Bacillati</taxon>
        <taxon>Actinomycetota</taxon>
        <taxon>Actinomycetes</taxon>
        <taxon>Micrococcales</taxon>
        <taxon>Microbacteriaceae</taxon>
        <taxon>Luna cluster</taxon>
        <taxon>Luna-1 subcluster</taxon>
        <taxon>Aquiluna</taxon>
    </lineage>
</organism>
<keyword evidence="1" id="KW-1133">Transmembrane helix</keyword>
<proteinExistence type="predicted"/>
<accession>A0A7D4QG94</accession>
<sequence>MSGWISLLLILGALYALVLICYRLVLSSKQLLGEIQVLRSKTESLKQVEELPFVTAHFNRADELGELLAKREQYRRAKRHRAEDRRRKLIQHVQDLDLDKR</sequence>
<dbReference type="RefSeq" id="WP_173493645.1">
    <property type="nucleotide sequence ID" value="NZ_CP054056.1"/>
</dbReference>
<dbReference type="KEGG" id="aqg:HRU87_03995"/>
<keyword evidence="3" id="KW-1185">Reference proteome</keyword>
<reference evidence="2 3" key="1">
    <citation type="submission" date="2020-05" db="EMBL/GenBank/DDBJ databases">
        <title>Aquirufa sp. strain 15G-AUS-rot a new Aquirufa species.</title>
        <authorList>
            <person name="Pitt A."/>
            <person name="Hahn M.W."/>
        </authorList>
    </citation>
    <scope>NUCLEOTIDE SEQUENCE [LARGE SCALE GENOMIC DNA]</scope>
    <source>
        <strain evidence="2 3">15G-AUS-rot</strain>
    </source>
</reference>
<evidence type="ECO:0000256" key="1">
    <source>
        <dbReference type="SAM" id="Phobius"/>
    </source>
</evidence>
<name>A0A7D4QG94_9MICO</name>
<evidence type="ECO:0000313" key="3">
    <source>
        <dbReference type="Proteomes" id="UP000501003"/>
    </source>
</evidence>
<keyword evidence="1" id="KW-0472">Membrane</keyword>
<protein>
    <submittedName>
        <fullName evidence="2">Uncharacterized protein</fullName>
    </submittedName>
</protein>
<dbReference type="AlphaFoldDB" id="A0A7D4QG94"/>
<keyword evidence="1" id="KW-0812">Transmembrane</keyword>
<feature type="transmembrane region" description="Helical" evidence="1">
    <location>
        <begin position="6"/>
        <end position="26"/>
    </location>
</feature>
<evidence type="ECO:0000313" key="2">
    <source>
        <dbReference type="EMBL" id="QKJ25348.1"/>
    </source>
</evidence>
<gene>
    <name evidence="2" type="ORF">HRU87_03995</name>
</gene>